<dbReference type="AlphaFoldDB" id="A0A1G9ZK27"/>
<dbReference type="Pfam" id="PF24481">
    <property type="entry name" value="CT398_CC"/>
    <property type="match status" value="1"/>
</dbReference>
<evidence type="ECO:0000313" key="5">
    <source>
        <dbReference type="Proteomes" id="UP000199602"/>
    </source>
</evidence>
<feature type="domain" description="C4-type zinc ribbon" evidence="2">
    <location>
        <begin position="199"/>
        <end position="230"/>
    </location>
</feature>
<feature type="coiled-coil region" evidence="1">
    <location>
        <begin position="19"/>
        <end position="171"/>
    </location>
</feature>
<name>A0A1G9ZK27_9BACT</name>
<evidence type="ECO:0000256" key="1">
    <source>
        <dbReference type="SAM" id="Coils"/>
    </source>
</evidence>
<evidence type="ECO:0000259" key="2">
    <source>
        <dbReference type="Pfam" id="PF02591"/>
    </source>
</evidence>
<dbReference type="InterPro" id="IPR056003">
    <property type="entry name" value="CT398_CC_hairpin"/>
</dbReference>
<protein>
    <submittedName>
        <fullName evidence="4">Uncharacterized protein</fullName>
    </submittedName>
</protein>
<keyword evidence="5" id="KW-1185">Reference proteome</keyword>
<organism evidence="4 5">
    <name type="scientific">Desulfonauticus submarinus</name>
    <dbReference type="NCBI Taxonomy" id="206665"/>
    <lineage>
        <taxon>Bacteria</taxon>
        <taxon>Pseudomonadati</taxon>
        <taxon>Thermodesulfobacteriota</taxon>
        <taxon>Desulfovibrionia</taxon>
        <taxon>Desulfovibrionales</taxon>
        <taxon>Desulfonauticaceae</taxon>
        <taxon>Desulfonauticus</taxon>
    </lineage>
</organism>
<dbReference type="Gene3D" id="1.10.287.1490">
    <property type="match status" value="1"/>
</dbReference>
<dbReference type="EMBL" id="FNIN01000001">
    <property type="protein sequence ID" value="SDN21447.1"/>
    <property type="molecule type" value="Genomic_DNA"/>
</dbReference>
<accession>A0A1G9ZK27</accession>
<dbReference type="SUPFAM" id="SSF57997">
    <property type="entry name" value="Tropomyosin"/>
    <property type="match status" value="1"/>
</dbReference>
<dbReference type="Pfam" id="PF02591">
    <property type="entry name" value="Zn_ribbon_9"/>
    <property type="match status" value="1"/>
</dbReference>
<gene>
    <name evidence="4" type="ORF">SAMN04488516_10153</name>
</gene>
<evidence type="ECO:0000313" key="4">
    <source>
        <dbReference type="EMBL" id="SDN21447.1"/>
    </source>
</evidence>
<dbReference type="Proteomes" id="UP000199602">
    <property type="component" value="Unassembled WGS sequence"/>
</dbReference>
<dbReference type="PANTHER" id="PTHR39082">
    <property type="entry name" value="PHOSPHOLIPASE C-BETA-2-RELATED"/>
    <property type="match status" value="1"/>
</dbReference>
<dbReference type="InterPro" id="IPR003743">
    <property type="entry name" value="Zf-RING_7"/>
</dbReference>
<dbReference type="RefSeq" id="WP_092061599.1">
    <property type="nucleotide sequence ID" value="NZ_FNIN01000001.1"/>
</dbReference>
<dbReference type="PANTHER" id="PTHR39082:SF1">
    <property type="entry name" value="SCAVENGER RECEPTOR CLASS A MEMBER 3"/>
    <property type="match status" value="1"/>
</dbReference>
<reference evidence="4 5" key="1">
    <citation type="submission" date="2016-10" db="EMBL/GenBank/DDBJ databases">
        <authorList>
            <person name="de Groot N.N."/>
        </authorList>
    </citation>
    <scope>NUCLEOTIDE SEQUENCE [LARGE SCALE GENOMIC DNA]</scope>
    <source>
        <strain evidence="4 5">DSM 15269</strain>
    </source>
</reference>
<dbReference type="InterPro" id="IPR052376">
    <property type="entry name" value="Oxidative_Scav/Glycosyltrans"/>
</dbReference>
<keyword evidence="1" id="KW-0175">Coiled coil</keyword>
<proteinExistence type="predicted"/>
<feature type="domain" description="CT398-like coiled coil hairpin" evidence="3">
    <location>
        <begin position="12"/>
        <end position="186"/>
    </location>
</feature>
<dbReference type="STRING" id="206665.SAMN04488516_10153"/>
<dbReference type="OrthoDB" id="9795058at2"/>
<sequence>MYLEQIKKLVLLQDIDNKLISYKEKLDILPKELNELKENLSNLDNKKLELEDKLNILNDQKKRLEFEIEDNDSKIKKVKNKLMMISNSKEYQAMMRELDNFERLNRTKQEELTSLLEDINLHQKDYDELLGEIEELDNKIKELENQSESELKDIEKKIEELEKEREASCASIPAPILARYNFIRERLSQPVVVAVSNGVCMGCYISIPPQTFVELQKGEQILNCPNCQRLIYWEEFYNKTEAE</sequence>
<evidence type="ECO:0000259" key="3">
    <source>
        <dbReference type="Pfam" id="PF24481"/>
    </source>
</evidence>